<evidence type="ECO:0000256" key="1">
    <source>
        <dbReference type="ARBA" id="ARBA00004123"/>
    </source>
</evidence>
<dbReference type="AlphaFoldDB" id="A0A8J8NNL4"/>
<name>A0A8J8NNL4_HALGN</name>
<keyword evidence="6" id="KW-0539">Nucleus</keyword>
<dbReference type="PANTHER" id="PTHR15938">
    <property type="entry name" value="TBP-1 INTERACTING PROTEIN"/>
    <property type="match status" value="1"/>
</dbReference>
<dbReference type="GO" id="GO:0003690">
    <property type="term" value="F:double-stranded DNA binding"/>
    <property type="evidence" value="ECO:0007669"/>
    <property type="project" value="TreeGrafter"/>
</dbReference>
<feature type="domain" description="Homologous-pairing protein 2 winged helix" evidence="9">
    <location>
        <begin position="5"/>
        <end position="66"/>
    </location>
</feature>
<comment type="similarity">
    <text evidence="2">Belongs to the HOP2 family.</text>
</comment>
<feature type="domain" description="Leucine zipper with capping helix" evidence="10">
    <location>
        <begin position="150"/>
        <end position="203"/>
    </location>
</feature>
<comment type="caution">
    <text evidence="11">The sequence shown here is derived from an EMBL/GenBank/DDBJ whole genome shotgun (WGS) entry which is preliminary data.</text>
</comment>
<accession>A0A8J8NNL4</accession>
<protein>
    <recommendedName>
        <fullName evidence="3">Homologous-pairing protein 2 homolog</fullName>
    </recommendedName>
</protein>
<proteinExistence type="inferred from homology"/>
<feature type="coiled-coil region" evidence="8">
    <location>
        <begin position="115"/>
        <end position="165"/>
    </location>
</feature>
<dbReference type="InterPro" id="IPR010776">
    <property type="entry name" value="Hop2_WH_dom"/>
</dbReference>
<evidence type="ECO:0000259" key="10">
    <source>
        <dbReference type="Pfam" id="PF18517"/>
    </source>
</evidence>
<keyword evidence="4 8" id="KW-0175">Coiled coil</keyword>
<dbReference type="Proteomes" id="UP000785679">
    <property type="component" value="Unassembled WGS sequence"/>
</dbReference>
<evidence type="ECO:0000313" key="11">
    <source>
        <dbReference type="EMBL" id="TNV77411.1"/>
    </source>
</evidence>
<evidence type="ECO:0000256" key="7">
    <source>
        <dbReference type="ARBA" id="ARBA00023254"/>
    </source>
</evidence>
<reference evidence="11" key="1">
    <citation type="submission" date="2019-06" db="EMBL/GenBank/DDBJ databases">
        <authorList>
            <person name="Zheng W."/>
        </authorList>
    </citation>
    <scope>NUCLEOTIDE SEQUENCE</scope>
    <source>
        <strain evidence="11">QDHG01</strain>
    </source>
</reference>
<keyword evidence="12" id="KW-1185">Reference proteome</keyword>
<dbReference type="Pfam" id="PF07106">
    <property type="entry name" value="WHD_TBPIP"/>
    <property type="match status" value="1"/>
</dbReference>
<dbReference type="InterPro" id="IPR036388">
    <property type="entry name" value="WH-like_DNA-bd_sf"/>
</dbReference>
<dbReference type="PANTHER" id="PTHR15938:SF0">
    <property type="entry name" value="HOMOLOGOUS-PAIRING PROTEIN 2 HOMOLOG"/>
    <property type="match status" value="1"/>
</dbReference>
<evidence type="ECO:0000256" key="2">
    <source>
        <dbReference type="ARBA" id="ARBA00007922"/>
    </source>
</evidence>
<evidence type="ECO:0000313" key="12">
    <source>
        <dbReference type="Proteomes" id="UP000785679"/>
    </source>
</evidence>
<evidence type="ECO:0000259" key="9">
    <source>
        <dbReference type="Pfam" id="PF07106"/>
    </source>
</evidence>
<dbReference type="InterPro" id="IPR040661">
    <property type="entry name" value="LZ3wCH"/>
</dbReference>
<dbReference type="Gene3D" id="1.10.10.10">
    <property type="entry name" value="Winged helix-like DNA-binding domain superfamily/Winged helix DNA-binding domain"/>
    <property type="match status" value="1"/>
</dbReference>
<dbReference type="GO" id="GO:0010774">
    <property type="term" value="P:meiotic strand invasion involved in reciprocal meiotic recombination"/>
    <property type="evidence" value="ECO:0007669"/>
    <property type="project" value="TreeGrafter"/>
</dbReference>
<dbReference type="OrthoDB" id="272266at2759"/>
<dbReference type="Pfam" id="PF18517">
    <property type="entry name" value="LZ3wCH"/>
    <property type="match status" value="1"/>
</dbReference>
<evidence type="ECO:0000256" key="4">
    <source>
        <dbReference type="ARBA" id="ARBA00023054"/>
    </source>
</evidence>
<dbReference type="GO" id="GO:0000709">
    <property type="term" value="P:meiotic joint molecule formation"/>
    <property type="evidence" value="ECO:0007669"/>
    <property type="project" value="TreeGrafter"/>
</dbReference>
<dbReference type="GO" id="GO:0120231">
    <property type="term" value="C:DNA recombinase auxiliary factor complex"/>
    <property type="evidence" value="ECO:0007669"/>
    <property type="project" value="TreeGrafter"/>
</dbReference>
<evidence type="ECO:0000256" key="8">
    <source>
        <dbReference type="SAM" id="Coils"/>
    </source>
</evidence>
<evidence type="ECO:0000256" key="3">
    <source>
        <dbReference type="ARBA" id="ARBA00016093"/>
    </source>
</evidence>
<gene>
    <name evidence="11" type="ORF">FGO68_gene16095</name>
</gene>
<organism evidence="11 12">
    <name type="scientific">Halteria grandinella</name>
    <dbReference type="NCBI Taxonomy" id="5974"/>
    <lineage>
        <taxon>Eukaryota</taxon>
        <taxon>Sar</taxon>
        <taxon>Alveolata</taxon>
        <taxon>Ciliophora</taxon>
        <taxon>Intramacronucleata</taxon>
        <taxon>Spirotrichea</taxon>
        <taxon>Stichotrichia</taxon>
        <taxon>Sporadotrichida</taxon>
        <taxon>Halteriidae</taxon>
        <taxon>Halteria</taxon>
    </lineage>
</organism>
<dbReference type="GO" id="GO:0000794">
    <property type="term" value="C:condensed nuclear chromosome"/>
    <property type="evidence" value="ECO:0007669"/>
    <property type="project" value="TreeGrafter"/>
</dbReference>
<comment type="subcellular location">
    <subcellularLocation>
        <location evidence="1">Nucleus</location>
    </subcellularLocation>
</comment>
<dbReference type="GO" id="GO:0007129">
    <property type="term" value="P:homologous chromosome pairing at meiosis"/>
    <property type="evidence" value="ECO:0007669"/>
    <property type="project" value="TreeGrafter"/>
</dbReference>
<evidence type="ECO:0000256" key="6">
    <source>
        <dbReference type="ARBA" id="ARBA00023242"/>
    </source>
</evidence>
<keyword evidence="5" id="KW-0233">DNA recombination</keyword>
<evidence type="ECO:0000256" key="5">
    <source>
        <dbReference type="ARBA" id="ARBA00023172"/>
    </source>
</evidence>
<dbReference type="EMBL" id="RRYP01011953">
    <property type="protein sequence ID" value="TNV77411.1"/>
    <property type="molecule type" value="Genomic_DNA"/>
</dbReference>
<keyword evidence="7" id="KW-0469">Meiosis</keyword>
<dbReference type="GO" id="GO:0120230">
    <property type="term" value="F:recombinase activator activity"/>
    <property type="evidence" value="ECO:0007669"/>
    <property type="project" value="TreeGrafter"/>
</dbReference>
<sequence>MTDQEAEKAIAEFMEKQNRPYSVQNMLDHFQQRIKKIQCQRIMDDLTGAQILTCKEYGKAKIYLVNQDLFPTTSNDELLELDEQIKVRKDEFDVLNTDLKQLLAKVKEASQGMTNGEIEAEIASMKKEVTTLNKQLDPFKVGGRKLITQAEIAKAENMLKKAQLEWKKRKRGCMDVVDQVSESVDMNRKEFIKKLGLETDEEYKVVCPL</sequence>